<comment type="caution">
    <text evidence="1">The sequence shown here is derived from an EMBL/GenBank/DDBJ whole genome shotgun (WGS) entry which is preliminary data.</text>
</comment>
<organism evidence="1 2">
    <name type="scientific">Acidovorax delafieldii 2AN</name>
    <dbReference type="NCBI Taxonomy" id="573060"/>
    <lineage>
        <taxon>Bacteria</taxon>
        <taxon>Pseudomonadati</taxon>
        <taxon>Pseudomonadota</taxon>
        <taxon>Betaproteobacteria</taxon>
        <taxon>Burkholderiales</taxon>
        <taxon>Comamonadaceae</taxon>
        <taxon>Acidovorax</taxon>
    </lineage>
</organism>
<proteinExistence type="predicted"/>
<evidence type="ECO:0000313" key="1">
    <source>
        <dbReference type="EMBL" id="EER60928.1"/>
    </source>
</evidence>
<dbReference type="EMBL" id="ACQT01000033">
    <property type="protein sequence ID" value="EER60928.1"/>
    <property type="molecule type" value="Genomic_DNA"/>
</dbReference>
<accession>C5T3M2</accession>
<name>C5T3M2_ACIDE</name>
<gene>
    <name evidence="1" type="ORF">AcdelDRAFT_1505</name>
</gene>
<keyword evidence="2" id="KW-1185">Reference proteome</keyword>
<sequence>MREQITDILLCVGVEPLPPFVESLLAKVIGELVAANERSVSIVPADIAQELARVAGVAIVRHAFGWTQPPITLFERHSGERHEEQLLFAQALRDVYARWSRREGYGRTPYRAFGPSSVRSRGCTASMKRQR</sequence>
<evidence type="ECO:0000313" key="2">
    <source>
        <dbReference type="Proteomes" id="UP000003856"/>
    </source>
</evidence>
<protein>
    <submittedName>
        <fullName evidence="1">Uncharacterized protein</fullName>
    </submittedName>
</protein>
<dbReference type="AlphaFoldDB" id="C5T3M2"/>
<reference evidence="1 2" key="1">
    <citation type="submission" date="2009-05" db="EMBL/GenBank/DDBJ databases">
        <title>The draft genome of Acidovorax delafieldii 2AN.</title>
        <authorList>
            <consortium name="US DOE Joint Genome Institute (JGI-PGF)"/>
            <person name="Lucas S."/>
            <person name="Copeland A."/>
            <person name="Lapidus A."/>
            <person name="Glavina del Rio T."/>
            <person name="Tice H."/>
            <person name="Bruce D."/>
            <person name="Goodwin L."/>
            <person name="Pitluck S."/>
            <person name="Larimer F."/>
            <person name="Land M.L."/>
            <person name="Hauser L."/>
            <person name="Shelobolina E.S."/>
            <person name="Picardal F."/>
            <person name="Roden E."/>
            <person name="Emerson D."/>
        </authorList>
    </citation>
    <scope>NUCLEOTIDE SEQUENCE [LARGE SCALE GENOMIC DNA]</scope>
    <source>
        <strain evidence="1 2">2AN</strain>
    </source>
</reference>
<dbReference type="Proteomes" id="UP000003856">
    <property type="component" value="Unassembled WGS sequence"/>
</dbReference>